<sequence length="308" mass="33667">MKKRLLDYGGQDFLNVSPIDLKQSILASEGRTIMAENVPTGGCFLNGVTNAEIERAAGADLIMFNALDLFEPKIAGVPNNIKTDEQITWVKQAIARPIGINLEPVDYNAKMNENRSEISIGRIVSPKTLELADKYGFSFICLTGNPGTGVSNSAIKESIKMAKKYYSGLIIAGKMHGAGVDEPVMNVDIAKEFINEGIDILLVPAPYTVPYFREKDLYEIVTLVKEFNKGKSIEDKILVMTANGTSQDSADIETIKKIGLVSKACGADLQHIGDSFNGICLPENIFALGQAIRGRRHQLIMLSRSNIR</sequence>
<proteinExistence type="predicted"/>
<dbReference type="GeneID" id="42775908"/>
<dbReference type="Pfam" id="PF25509">
    <property type="entry name" value="DUF7916"/>
    <property type="match status" value="1"/>
</dbReference>
<dbReference type="InterPro" id="IPR011060">
    <property type="entry name" value="RibuloseP-bd_barrel"/>
</dbReference>
<keyword evidence="3" id="KW-1185">Reference proteome</keyword>
<evidence type="ECO:0000313" key="3">
    <source>
        <dbReference type="Proteomes" id="UP000092714"/>
    </source>
</evidence>
<protein>
    <submittedName>
        <fullName evidence="2">PEP phosphonomutase</fullName>
    </submittedName>
</protein>
<dbReference type="InterPro" id="IPR057238">
    <property type="entry name" value="DUF7916"/>
</dbReference>
<name>A0A174I709_9CLOT</name>
<feature type="domain" description="DUF7916" evidence="1">
    <location>
        <begin position="6"/>
        <end position="308"/>
    </location>
</feature>
<gene>
    <name evidence="2" type="ORF">CP373A1_13460</name>
</gene>
<dbReference type="AlphaFoldDB" id="A0A174I709"/>
<evidence type="ECO:0000313" key="2">
    <source>
        <dbReference type="EMBL" id="OBY10103.1"/>
    </source>
</evidence>
<dbReference type="RefSeq" id="WP_027098080.1">
    <property type="nucleotide sequence ID" value="NZ_CABHIH010000003.1"/>
</dbReference>
<reference evidence="2 3" key="1">
    <citation type="submission" date="2016-06" db="EMBL/GenBank/DDBJ databases">
        <authorList>
            <person name="Kjaerup R.B."/>
            <person name="Dalgaard T.S."/>
            <person name="Juul-Madsen H.R."/>
        </authorList>
    </citation>
    <scope>NUCLEOTIDE SEQUENCE [LARGE SCALE GENOMIC DNA]</scope>
    <source>
        <strain evidence="2 3">373-A1</strain>
    </source>
</reference>
<dbReference type="eggNOG" id="COG0826">
    <property type="taxonomic scope" value="Bacteria"/>
</dbReference>
<organism evidence="2 3">
    <name type="scientific">Clostridium paraputrificum</name>
    <dbReference type="NCBI Taxonomy" id="29363"/>
    <lineage>
        <taxon>Bacteria</taxon>
        <taxon>Bacillati</taxon>
        <taxon>Bacillota</taxon>
        <taxon>Clostridia</taxon>
        <taxon>Eubacteriales</taxon>
        <taxon>Clostridiaceae</taxon>
        <taxon>Clostridium</taxon>
    </lineage>
</organism>
<accession>A0A174I709</accession>
<dbReference type="OrthoDB" id="5581965at2"/>
<dbReference type="SUPFAM" id="SSF51366">
    <property type="entry name" value="Ribulose-phoshate binding barrel"/>
    <property type="match status" value="1"/>
</dbReference>
<dbReference type="EMBL" id="MAPZ01000025">
    <property type="protein sequence ID" value="OBY10103.1"/>
    <property type="molecule type" value="Genomic_DNA"/>
</dbReference>
<dbReference type="Proteomes" id="UP000092714">
    <property type="component" value="Unassembled WGS sequence"/>
</dbReference>
<comment type="caution">
    <text evidence="2">The sequence shown here is derived from an EMBL/GenBank/DDBJ whole genome shotgun (WGS) entry which is preliminary data.</text>
</comment>
<evidence type="ECO:0000259" key="1">
    <source>
        <dbReference type="Pfam" id="PF25509"/>
    </source>
</evidence>